<evidence type="ECO:0000313" key="1">
    <source>
        <dbReference type="EMBL" id="WMV41017.1"/>
    </source>
</evidence>
<dbReference type="AlphaFoldDB" id="A0AAF0U819"/>
<dbReference type="GO" id="GO:0003676">
    <property type="term" value="F:nucleic acid binding"/>
    <property type="evidence" value="ECO:0007669"/>
    <property type="project" value="InterPro"/>
</dbReference>
<dbReference type="EMBL" id="CP133619">
    <property type="protein sequence ID" value="WMV41017.1"/>
    <property type="molecule type" value="Genomic_DNA"/>
</dbReference>
<evidence type="ECO:0000313" key="2">
    <source>
        <dbReference type="Proteomes" id="UP001234989"/>
    </source>
</evidence>
<gene>
    <name evidence="1" type="ORF">MTR67_034402</name>
</gene>
<dbReference type="InterPro" id="IPR012337">
    <property type="entry name" value="RNaseH-like_sf"/>
</dbReference>
<dbReference type="SUPFAM" id="SSF53098">
    <property type="entry name" value="Ribonuclease H-like"/>
    <property type="match status" value="1"/>
</dbReference>
<protein>
    <submittedName>
        <fullName evidence="1">Uncharacterized protein</fullName>
    </submittedName>
</protein>
<dbReference type="Proteomes" id="UP001234989">
    <property type="component" value="Chromosome 8"/>
</dbReference>
<accession>A0AAF0U819</accession>
<reference evidence="1" key="1">
    <citation type="submission" date="2023-08" db="EMBL/GenBank/DDBJ databases">
        <title>A de novo genome assembly of Solanum verrucosum Schlechtendal, a Mexican diploid species geographically isolated from the other diploid A-genome species in potato relatives.</title>
        <authorList>
            <person name="Hosaka K."/>
        </authorList>
    </citation>
    <scope>NUCLEOTIDE SEQUENCE</scope>
    <source>
        <tissue evidence="1">Young leaves</tissue>
    </source>
</reference>
<keyword evidence="2" id="KW-1185">Reference proteome</keyword>
<name>A0AAF0U819_SOLVR</name>
<dbReference type="Gene3D" id="3.30.420.10">
    <property type="entry name" value="Ribonuclease H-like superfamily/Ribonuclease H"/>
    <property type="match status" value="1"/>
</dbReference>
<dbReference type="InterPro" id="IPR036397">
    <property type="entry name" value="RNaseH_sf"/>
</dbReference>
<sequence>MRGLQLSIVGEDICQGDSKVARVSLSIISDCGTQLTSKFWGKLHEPLDSQLTFSASFHPQTNSSHSSIDMSQYEALYECGYKSPIGWFEAGNMKPLGVDVIRKS</sequence>
<proteinExistence type="predicted"/>
<organism evidence="1 2">
    <name type="scientific">Solanum verrucosum</name>
    <dbReference type="NCBI Taxonomy" id="315347"/>
    <lineage>
        <taxon>Eukaryota</taxon>
        <taxon>Viridiplantae</taxon>
        <taxon>Streptophyta</taxon>
        <taxon>Embryophyta</taxon>
        <taxon>Tracheophyta</taxon>
        <taxon>Spermatophyta</taxon>
        <taxon>Magnoliopsida</taxon>
        <taxon>eudicotyledons</taxon>
        <taxon>Gunneridae</taxon>
        <taxon>Pentapetalae</taxon>
        <taxon>asterids</taxon>
        <taxon>lamiids</taxon>
        <taxon>Solanales</taxon>
        <taxon>Solanaceae</taxon>
        <taxon>Solanoideae</taxon>
        <taxon>Solaneae</taxon>
        <taxon>Solanum</taxon>
    </lineage>
</organism>